<dbReference type="GO" id="GO:0006465">
    <property type="term" value="P:signal peptide processing"/>
    <property type="evidence" value="ECO:0007669"/>
    <property type="project" value="InterPro"/>
</dbReference>
<dbReference type="CDD" id="cd06530">
    <property type="entry name" value="S26_SPase_I"/>
    <property type="match status" value="1"/>
</dbReference>
<sequence>MQEQEINKDKSKSFWASIRENLQIIAIALVLALLIRTFVAEPRFIPSDSMLPTLEQGDRLVVEKLSYDFHPPRRGDIVVFEPPAQLQLQGYQKDQAFIKRVIATPGDVIAVKEGKIYLNNQPLLEDYILEPPQYNLMPLLVPENNLFVMGDNRNNSNDSHIWGFLPENNVIGRAVFRFFPFNRLGILGGNT</sequence>
<dbReference type="PATRIC" id="fig|1641812.3.peg.2480"/>
<dbReference type="GO" id="GO:0004252">
    <property type="term" value="F:serine-type endopeptidase activity"/>
    <property type="evidence" value="ECO:0007669"/>
    <property type="project" value="InterPro"/>
</dbReference>
<evidence type="ECO:0000256" key="4">
    <source>
        <dbReference type="ARBA" id="ARBA00013208"/>
    </source>
</evidence>
<feature type="active site" evidence="7">
    <location>
        <position position="99"/>
    </location>
</feature>
<reference evidence="11 12" key="1">
    <citation type="journal article" date="2015" name="Genome Announc.">
        <title>Complete Genome Sequence of Microcystis aeruginosa NIES-2549, a Bloom-Forming Cyanobacterium from Lake Kasumigaura, Japan.</title>
        <authorList>
            <person name="Yamaguchi H."/>
            <person name="Suzuki S."/>
            <person name="Tanabe Y."/>
            <person name="Osana Y."/>
            <person name="Shimura Y."/>
            <person name="Ishida K."/>
            <person name="Kawachi M."/>
        </authorList>
    </citation>
    <scope>NUCLEOTIDE SEQUENCE [LARGE SCALE GENOMIC DNA]</scope>
    <source>
        <strain evidence="11 12">NIES-2549</strain>
    </source>
</reference>
<keyword evidence="8" id="KW-0812">Transmembrane</keyword>
<evidence type="ECO:0000313" key="12">
    <source>
        <dbReference type="Proteomes" id="UP000034103"/>
    </source>
</evidence>
<dbReference type="GO" id="GO:0005886">
    <property type="term" value="C:plasma membrane"/>
    <property type="evidence" value="ECO:0007669"/>
    <property type="project" value="UniProtKB-SubCell"/>
</dbReference>
<comment type="subcellular location">
    <subcellularLocation>
        <location evidence="2">Cell membrane</location>
        <topology evidence="2">Single-pass type II membrane protein</topology>
    </subcellularLocation>
    <subcellularLocation>
        <location evidence="9">Membrane</location>
        <topology evidence="9">Single-pass type II membrane protein</topology>
    </subcellularLocation>
</comment>
<dbReference type="InterPro" id="IPR000223">
    <property type="entry name" value="Pept_S26A_signal_pept_1"/>
</dbReference>
<keyword evidence="5 8" id="KW-0645">Protease</keyword>
<dbReference type="InterPro" id="IPR036286">
    <property type="entry name" value="LexA/Signal_pep-like_sf"/>
</dbReference>
<accession>A0A0F6RLY3</accession>
<organism evidence="11 12">
    <name type="scientific">Microcystis aeruginosa NIES-2549</name>
    <dbReference type="NCBI Taxonomy" id="1641812"/>
    <lineage>
        <taxon>Bacteria</taxon>
        <taxon>Bacillati</taxon>
        <taxon>Cyanobacteriota</taxon>
        <taxon>Cyanophyceae</taxon>
        <taxon>Oscillatoriophycideae</taxon>
        <taxon>Chroococcales</taxon>
        <taxon>Microcystaceae</taxon>
        <taxon>Microcystis</taxon>
    </lineage>
</organism>
<dbReference type="SUPFAM" id="SSF51306">
    <property type="entry name" value="LexA/Signal peptidase"/>
    <property type="match status" value="1"/>
</dbReference>
<dbReference type="InterPro" id="IPR019757">
    <property type="entry name" value="Pept_S26A_signal_pept_1_Lys-AS"/>
</dbReference>
<keyword evidence="8" id="KW-1133">Transmembrane helix</keyword>
<keyword evidence="6 8" id="KW-0378">Hydrolase</keyword>
<feature type="domain" description="Peptidase S26" evidence="10">
    <location>
        <begin position="19"/>
        <end position="179"/>
    </location>
</feature>
<dbReference type="InterPro" id="IPR019756">
    <property type="entry name" value="Pept_S26A_signal_pept_1_Ser-AS"/>
</dbReference>
<evidence type="ECO:0000256" key="8">
    <source>
        <dbReference type="RuleBase" id="RU003993"/>
    </source>
</evidence>
<feature type="transmembrane region" description="Helical" evidence="8">
    <location>
        <begin position="21"/>
        <end position="39"/>
    </location>
</feature>
<dbReference type="Gene3D" id="2.10.109.10">
    <property type="entry name" value="Umud Fragment, subunit A"/>
    <property type="match status" value="1"/>
</dbReference>
<comment type="catalytic activity">
    <reaction evidence="1 8">
        <text>Cleavage of hydrophobic, N-terminal signal or leader sequences from secreted and periplasmic proteins.</text>
        <dbReference type="EC" id="3.4.21.89"/>
    </reaction>
</comment>
<evidence type="ECO:0000256" key="6">
    <source>
        <dbReference type="ARBA" id="ARBA00022801"/>
    </source>
</evidence>
<dbReference type="NCBIfam" id="TIGR02227">
    <property type="entry name" value="sigpep_I_bact"/>
    <property type="match status" value="1"/>
</dbReference>
<dbReference type="PROSITE" id="PS00501">
    <property type="entry name" value="SPASE_I_1"/>
    <property type="match status" value="1"/>
</dbReference>
<dbReference type="PANTHER" id="PTHR43390">
    <property type="entry name" value="SIGNAL PEPTIDASE I"/>
    <property type="match status" value="1"/>
</dbReference>
<evidence type="ECO:0000256" key="2">
    <source>
        <dbReference type="ARBA" id="ARBA00004401"/>
    </source>
</evidence>
<dbReference type="EC" id="3.4.21.89" evidence="4 8"/>
<evidence type="ECO:0000256" key="3">
    <source>
        <dbReference type="ARBA" id="ARBA00009370"/>
    </source>
</evidence>
<evidence type="ECO:0000259" key="10">
    <source>
        <dbReference type="Pfam" id="PF10502"/>
    </source>
</evidence>
<dbReference type="InterPro" id="IPR019533">
    <property type="entry name" value="Peptidase_S26"/>
</dbReference>
<dbReference type="RefSeq" id="WP_046662231.1">
    <property type="nucleotide sequence ID" value="NZ_CP011304.1"/>
</dbReference>
<evidence type="ECO:0000256" key="5">
    <source>
        <dbReference type="ARBA" id="ARBA00022670"/>
    </source>
</evidence>
<evidence type="ECO:0000256" key="7">
    <source>
        <dbReference type="PIRSR" id="PIRSR600223-1"/>
    </source>
</evidence>
<evidence type="ECO:0000256" key="9">
    <source>
        <dbReference type="RuleBase" id="RU362042"/>
    </source>
</evidence>
<dbReference type="EMBL" id="CP011304">
    <property type="protein sequence ID" value="AKE64743.1"/>
    <property type="molecule type" value="Genomic_DNA"/>
</dbReference>
<dbReference type="PROSITE" id="PS00761">
    <property type="entry name" value="SPASE_I_3"/>
    <property type="match status" value="1"/>
</dbReference>
<evidence type="ECO:0000256" key="1">
    <source>
        <dbReference type="ARBA" id="ARBA00000677"/>
    </source>
</evidence>
<dbReference type="Proteomes" id="UP000034103">
    <property type="component" value="Chromosome"/>
</dbReference>
<proteinExistence type="inferred from homology"/>
<gene>
    <name evidence="11" type="ORF">MYAER_2399</name>
</gene>
<dbReference type="PRINTS" id="PR00727">
    <property type="entry name" value="LEADERPTASE"/>
</dbReference>
<dbReference type="AlphaFoldDB" id="A0A0F6RLY3"/>
<name>A0A0F6RLY3_MICAE</name>
<keyword evidence="8" id="KW-0472">Membrane</keyword>
<comment type="similarity">
    <text evidence="3 9">Belongs to the peptidase S26 family.</text>
</comment>
<evidence type="ECO:0000313" key="11">
    <source>
        <dbReference type="EMBL" id="AKE64743.1"/>
    </source>
</evidence>
<dbReference type="GO" id="GO:0009003">
    <property type="term" value="F:signal peptidase activity"/>
    <property type="evidence" value="ECO:0007669"/>
    <property type="project" value="UniProtKB-EC"/>
</dbReference>
<dbReference type="InterPro" id="IPR019758">
    <property type="entry name" value="Pept_S26A_signal_pept_1_CS"/>
</dbReference>
<dbReference type="PROSITE" id="PS00760">
    <property type="entry name" value="SPASE_I_2"/>
    <property type="match status" value="1"/>
</dbReference>
<dbReference type="HOGENOM" id="CLU_028723_5_1_3"/>
<protein>
    <recommendedName>
        <fullName evidence="4 8">Signal peptidase I</fullName>
        <ecNumber evidence="4 8">3.4.21.89</ecNumber>
    </recommendedName>
</protein>
<feature type="active site" evidence="7">
    <location>
        <position position="49"/>
    </location>
</feature>
<dbReference type="PANTHER" id="PTHR43390:SF1">
    <property type="entry name" value="CHLOROPLAST PROCESSING PEPTIDASE"/>
    <property type="match status" value="1"/>
</dbReference>
<dbReference type="Pfam" id="PF10502">
    <property type="entry name" value="Peptidase_S26"/>
    <property type="match status" value="1"/>
</dbReference>